<accession>A0A9X3IWS5</accession>
<dbReference type="EMBL" id="JAPNKE010000002">
    <property type="protein sequence ID" value="MCY1006235.1"/>
    <property type="molecule type" value="Genomic_DNA"/>
</dbReference>
<feature type="region of interest" description="Disordered" evidence="1">
    <location>
        <begin position="25"/>
        <end position="86"/>
    </location>
</feature>
<keyword evidence="2" id="KW-0732">Signal</keyword>
<keyword evidence="4" id="KW-1185">Reference proteome</keyword>
<evidence type="ECO:0000256" key="1">
    <source>
        <dbReference type="SAM" id="MobiDB-lite"/>
    </source>
</evidence>
<evidence type="ECO:0000313" key="4">
    <source>
        <dbReference type="Proteomes" id="UP001150924"/>
    </source>
</evidence>
<dbReference type="RefSeq" id="WP_267768315.1">
    <property type="nucleotide sequence ID" value="NZ_JAPNKE010000002.1"/>
</dbReference>
<evidence type="ECO:0000313" key="3">
    <source>
        <dbReference type="EMBL" id="MCY1006235.1"/>
    </source>
</evidence>
<feature type="chain" id="PRO_5040899334" evidence="2">
    <location>
        <begin position="21"/>
        <end position="307"/>
    </location>
</feature>
<dbReference type="AlphaFoldDB" id="A0A9X3IWS5"/>
<proteinExistence type="predicted"/>
<comment type="caution">
    <text evidence="3">The sequence shown here is derived from an EMBL/GenBank/DDBJ whole genome shotgun (WGS) entry which is preliminary data.</text>
</comment>
<evidence type="ECO:0000256" key="2">
    <source>
        <dbReference type="SAM" id="SignalP"/>
    </source>
</evidence>
<gene>
    <name evidence="3" type="ORF">OV079_11820</name>
</gene>
<protein>
    <submittedName>
        <fullName evidence="3">Uncharacterized protein</fullName>
    </submittedName>
</protein>
<organism evidence="3 4">
    <name type="scientific">Nannocystis pusilla</name>
    <dbReference type="NCBI Taxonomy" id="889268"/>
    <lineage>
        <taxon>Bacteria</taxon>
        <taxon>Pseudomonadati</taxon>
        <taxon>Myxococcota</taxon>
        <taxon>Polyangia</taxon>
        <taxon>Nannocystales</taxon>
        <taxon>Nannocystaceae</taxon>
        <taxon>Nannocystis</taxon>
    </lineage>
</organism>
<name>A0A9X3IWS5_9BACT</name>
<sequence>MRVWPVLLLLSCSRPNPLFFVGGASGDMSSGTDPATTAASTTDIGTTAPSTTAVTTSTPTTGTTGEPFTTGEPSTTTLSSTTGDEHPACGPFSEQRLILDPPLPEPQCVAVTEYFGKVTKTDDDGTIALCADALCALCPLSVPLDPDLALYVDDGDCLRVAHQGQWAPGDPEAPTGCKTTAIALFDDASIFPLYAASSRVVDAPGFLDSAVRLDVEREAGTVCACAADDCCLEGQAERLRLGFTDHGEPVGTLGPDELAAVDLEGVGYVVAVIRAHTKGYFDALTQRCVADPETDFVDWHMLRVDGP</sequence>
<dbReference type="Proteomes" id="UP001150924">
    <property type="component" value="Unassembled WGS sequence"/>
</dbReference>
<reference evidence="3" key="1">
    <citation type="submission" date="2022-11" db="EMBL/GenBank/DDBJ databases">
        <title>Minimal conservation of predation-associated metabolite biosynthetic gene clusters underscores biosynthetic potential of Myxococcota including descriptions for ten novel species: Archangium lansinium sp. nov., Myxococcus landrumus sp. nov., Nannocystis bai.</title>
        <authorList>
            <person name="Ahearne A."/>
            <person name="Stevens C."/>
            <person name="Phillips K."/>
        </authorList>
    </citation>
    <scope>NUCLEOTIDE SEQUENCE</scope>
    <source>
        <strain evidence="3">Na p29</strain>
    </source>
</reference>
<feature type="signal peptide" evidence="2">
    <location>
        <begin position="1"/>
        <end position="20"/>
    </location>
</feature>
<feature type="compositionally biased region" description="Low complexity" evidence="1">
    <location>
        <begin position="29"/>
        <end position="82"/>
    </location>
</feature>